<proteinExistence type="predicted"/>
<dbReference type="AlphaFoldDB" id="A0AAW6NH55"/>
<protein>
    <submittedName>
        <fullName evidence="2">PQQ-dependent sugar dehydrogenase</fullName>
    </submittedName>
</protein>
<dbReference type="RefSeq" id="WP_276200748.1">
    <property type="nucleotide sequence ID" value="NZ_JARJGR010000064.1"/>
</dbReference>
<comment type="caution">
    <text evidence="2">The sequence shown here is derived from an EMBL/GenBank/DDBJ whole genome shotgun (WGS) entry which is preliminary data.</text>
</comment>
<dbReference type="Pfam" id="PF07995">
    <property type="entry name" value="GSDH"/>
    <property type="match status" value="1"/>
</dbReference>
<dbReference type="InterPro" id="IPR011042">
    <property type="entry name" value="6-blade_b-propeller_TolB-like"/>
</dbReference>
<dbReference type="SUPFAM" id="SSF50952">
    <property type="entry name" value="Soluble quinoprotein glucose dehydrogenase"/>
    <property type="match status" value="1"/>
</dbReference>
<evidence type="ECO:0000313" key="3">
    <source>
        <dbReference type="Proteomes" id="UP001215180"/>
    </source>
</evidence>
<evidence type="ECO:0000313" key="2">
    <source>
        <dbReference type="EMBL" id="MDF3635684.1"/>
    </source>
</evidence>
<dbReference type="InterPro" id="IPR011041">
    <property type="entry name" value="Quinoprot_gluc/sorb_DH_b-prop"/>
</dbReference>
<feature type="domain" description="Glucose/Sorbosone dehydrogenase" evidence="1">
    <location>
        <begin position="3"/>
        <end position="96"/>
    </location>
</feature>
<organism evidence="2 3">
    <name type="scientific">Enterobacter cloacae</name>
    <dbReference type="NCBI Taxonomy" id="550"/>
    <lineage>
        <taxon>Bacteria</taxon>
        <taxon>Pseudomonadati</taxon>
        <taxon>Pseudomonadota</taxon>
        <taxon>Gammaproteobacteria</taxon>
        <taxon>Enterobacterales</taxon>
        <taxon>Enterobacteriaceae</taxon>
        <taxon>Enterobacter</taxon>
        <taxon>Enterobacter cloacae complex</taxon>
    </lineage>
</organism>
<reference evidence="2" key="1">
    <citation type="submission" date="2023-03" db="EMBL/GenBank/DDBJ databases">
        <title>A Study on Prevalence and Characterization of Enterobacter cloacae strains in China.</title>
        <authorList>
            <person name="Zheng Z."/>
        </authorList>
    </citation>
    <scope>NUCLEOTIDE SEQUENCE</scope>
    <source>
        <strain evidence="2">EC77</strain>
    </source>
</reference>
<dbReference type="Gene3D" id="2.120.10.30">
    <property type="entry name" value="TolB, C-terminal domain"/>
    <property type="match status" value="1"/>
</dbReference>
<gene>
    <name evidence="2" type="ORF">P3S46_00435</name>
</gene>
<dbReference type="Proteomes" id="UP001215180">
    <property type="component" value="Unassembled WGS sequence"/>
</dbReference>
<name>A0AAW6NH55_ENTCL</name>
<sequence length="103" mass="11441">KGEHVEGTEKPLFVWKVSPAVSGMAFYNSDVFPQWKNKLFIGALKEKDVIVLSVKGNSVTEDGRILGDKDQRIRDVRVGPDGYLYVLTDETDGQLWKVSPSGS</sequence>
<dbReference type="EMBL" id="JARJGR010000064">
    <property type="protein sequence ID" value="MDF3635684.1"/>
    <property type="molecule type" value="Genomic_DNA"/>
</dbReference>
<accession>A0AAW6NH55</accession>
<evidence type="ECO:0000259" key="1">
    <source>
        <dbReference type="Pfam" id="PF07995"/>
    </source>
</evidence>
<dbReference type="InterPro" id="IPR012938">
    <property type="entry name" value="Glc/Sorbosone_DH"/>
</dbReference>
<feature type="non-terminal residue" evidence="2">
    <location>
        <position position="1"/>
    </location>
</feature>